<dbReference type="Pfam" id="PF09718">
    <property type="entry name" value="Tape_meas_lam_C"/>
    <property type="match status" value="1"/>
</dbReference>
<dbReference type="EMBL" id="CP053021">
    <property type="protein sequence ID" value="QJR03475.1"/>
    <property type="molecule type" value="Genomic_DNA"/>
</dbReference>
<dbReference type="Proteomes" id="UP000502611">
    <property type="component" value="Chromosome"/>
</dbReference>
<dbReference type="RefSeq" id="WP_169861602.1">
    <property type="nucleotide sequence ID" value="NZ_CP053021.1"/>
</dbReference>
<dbReference type="NCBIfam" id="TIGR02675">
    <property type="entry name" value="tape_meas_nterm"/>
    <property type="match status" value="1"/>
</dbReference>
<keyword evidence="1" id="KW-0175">Coiled coil</keyword>
<evidence type="ECO:0000313" key="6">
    <source>
        <dbReference type="EMBL" id="QJR03475.1"/>
    </source>
</evidence>
<feature type="region of interest" description="Disordered" evidence="2">
    <location>
        <begin position="556"/>
        <end position="577"/>
    </location>
</feature>
<feature type="coiled-coil region" evidence="1">
    <location>
        <begin position="2"/>
        <end position="29"/>
    </location>
</feature>
<feature type="region of interest" description="Disordered" evidence="2">
    <location>
        <begin position="745"/>
        <end position="771"/>
    </location>
</feature>
<dbReference type="InterPro" id="IPR013491">
    <property type="entry name" value="Tape_meas_N"/>
</dbReference>
<proteinExistence type="predicted"/>
<evidence type="ECO:0000256" key="3">
    <source>
        <dbReference type="SAM" id="Phobius"/>
    </source>
</evidence>
<reference evidence="6 7" key="1">
    <citation type="submission" date="2020-04" db="EMBL/GenBank/DDBJ databases">
        <title>The Whole Genome Analysis of High salt-tolerant Sphingobium yanoikuyae YC-XJ2 with Aryl organophosphorus flame retardants (aryl-OPFRs)-degrading capacity and characteristics of Related phosphotriesterase.</title>
        <authorList>
            <person name="Li X."/>
        </authorList>
    </citation>
    <scope>NUCLEOTIDE SEQUENCE [LARGE SCALE GENOMIC DNA]</scope>
    <source>
        <strain evidence="6 7">YC-XJ2</strain>
    </source>
</reference>
<feature type="transmembrane region" description="Helical" evidence="3">
    <location>
        <begin position="366"/>
        <end position="391"/>
    </location>
</feature>
<name>A0A6M4G8A6_SPHYA</name>
<feature type="region of interest" description="Disordered" evidence="2">
    <location>
        <begin position="489"/>
        <end position="510"/>
    </location>
</feature>
<dbReference type="AlphaFoldDB" id="A0A6M4G8A6"/>
<feature type="coiled-coil region" evidence="1">
    <location>
        <begin position="604"/>
        <end position="669"/>
    </location>
</feature>
<organism evidence="6 7">
    <name type="scientific">Sphingobium yanoikuyae</name>
    <name type="common">Sphingomonas yanoikuyae</name>
    <dbReference type="NCBI Taxonomy" id="13690"/>
    <lineage>
        <taxon>Bacteria</taxon>
        <taxon>Pseudomonadati</taxon>
        <taxon>Pseudomonadota</taxon>
        <taxon>Alphaproteobacteria</taxon>
        <taxon>Sphingomonadales</taxon>
        <taxon>Sphingomonadaceae</taxon>
        <taxon>Sphingobium</taxon>
    </lineage>
</organism>
<gene>
    <name evidence="6" type="ORF">HH800_15595</name>
</gene>
<dbReference type="Pfam" id="PF20155">
    <property type="entry name" value="TMP_3"/>
    <property type="match status" value="1"/>
</dbReference>
<evidence type="ECO:0000259" key="5">
    <source>
        <dbReference type="Pfam" id="PF20155"/>
    </source>
</evidence>
<feature type="compositionally biased region" description="Basic and acidic residues" evidence="2">
    <location>
        <begin position="745"/>
        <end position="768"/>
    </location>
</feature>
<protein>
    <submittedName>
        <fullName evidence="6">Tape measure protein</fullName>
    </submittedName>
</protein>
<dbReference type="InterPro" id="IPR006431">
    <property type="entry name" value="Phage_tape_meas_C"/>
</dbReference>
<evidence type="ECO:0000259" key="4">
    <source>
        <dbReference type="Pfam" id="PF09718"/>
    </source>
</evidence>
<sequence>MEVRFRANMRDLERELQRLTRINSRAAQQMADAHKRAAKAAESAWNNNAILSGLQRQIGAMGPQLRAMSATIAGLFAGHEALQAAETWTRFTNSLKVAGVEGNNLKVVQDQLYESAIANGVAIEPLGTLYSRLSQSAGELGASQSQLLKFSNGVTAALRVQGGDAASASGALLQMSQALAGGVVHAEEFNSINEGARPILEAVARGNEKYSGSVAKLRAAMLDGKLSSKEFFDSFLKGSASLEAQAAKAPLTVAQAMTNLHTAFTKFVGETDAAYGVTERIGQAVGTLSQNLGVLAQSIAVVGALYAATFVPALGRASALIVAGSVATVRSTAASIADTAALITRTAAIYNVSRASAAATVASRGLAAALAMMGGPIGIAIMAIGAAIAYLGTSSVNAALETEALSRSIDTVTKKREEAEAAESKAKVATDNMSAAQRSQLERTAKLTNQVSLLATEYGRLAVEAKRAAVEMSAQQWVKANDDFLKAKGSAEAVRPRHARGETSGSYARREEEWKRSDEYQTAHTAWQNRNWALDEYGKVRGQNALEFAPKPVAAAVDGSKKPGKAKTAPKDRGDDAVAAAEREYRDALAASAQTADERHKYALEALAAERDEKLRQLEKQVGEKSIKDADAAKVKATIEATYQQKVANAEAERKLEVDQRAREQAQAGADLANEAARIEADNLTEAARYERDTRKRHAMERSALAKKQAAEDAAFRLQQDQLALDREKAGWTKEVIDRLRRDAEANREAQKAGERTSLDRDQQHDRPTTIAGQIDDYAKSFGTLNEQLGNIAAGAIDNISRGLTDAVMGAKSFKEAFGDMAKAVIAQLIEMAIRFAIFEAIGMAFGVPGLGRASLGMSSSTPIARNAKGTDRFAGGLSMVGENGPELAYLPAGTQIAPNNLLRNALSGGLGAASTTNNNYYNTTVNANDSVLTETVKSWIDQSQAQTMVAVERKIGRGQTDAQRNRLVRK</sequence>
<keyword evidence="3" id="KW-1133">Transmembrane helix</keyword>
<keyword evidence="3" id="KW-0812">Transmembrane</keyword>
<feature type="domain" description="Tape measure protein N-terminal" evidence="5">
    <location>
        <begin position="80"/>
        <end position="272"/>
    </location>
</feature>
<feature type="coiled-coil region" evidence="1">
    <location>
        <begin position="412"/>
        <end position="439"/>
    </location>
</feature>
<feature type="domain" description="Bacteriophage tail tape measure C-terminal" evidence="4">
    <location>
        <begin position="776"/>
        <end position="842"/>
    </location>
</feature>
<keyword evidence="3" id="KW-0472">Membrane</keyword>
<evidence type="ECO:0000313" key="7">
    <source>
        <dbReference type="Proteomes" id="UP000502611"/>
    </source>
</evidence>
<evidence type="ECO:0000256" key="1">
    <source>
        <dbReference type="SAM" id="Coils"/>
    </source>
</evidence>
<evidence type="ECO:0000256" key="2">
    <source>
        <dbReference type="SAM" id="MobiDB-lite"/>
    </source>
</evidence>
<accession>A0A6M4G8A6</accession>